<feature type="compositionally biased region" description="Low complexity" evidence="1">
    <location>
        <begin position="84"/>
        <end position="95"/>
    </location>
</feature>
<feature type="non-terminal residue" evidence="2">
    <location>
        <position position="409"/>
    </location>
</feature>
<feature type="compositionally biased region" description="Basic and acidic residues" evidence="1">
    <location>
        <begin position="399"/>
        <end position="409"/>
    </location>
</feature>
<reference evidence="2" key="1">
    <citation type="submission" date="2020-02" db="EMBL/GenBank/DDBJ databases">
        <authorList>
            <person name="Meier V. D."/>
        </authorList>
    </citation>
    <scope>NUCLEOTIDE SEQUENCE</scope>
    <source>
        <strain evidence="2">AVDCRST_MAG53</strain>
    </source>
</reference>
<sequence>GRGRRVVRALRLLPADLPHLRDDGRGDGLPARAHLPHEGGAGGPARARDRPSLHRQLPGLPGLPDRLPVRCRLRRPDHPVQGLRRAAPRACADGPRAARDDAAHAAVPAALPGGGAARPARPAAGRPAARAAGGDAAPAARPAPQGGAVAGGPPRRGRAPRARGAAGRLRPAGARAGHQLGDAARARAQRRGDRHPARSGVLRGPGHAHRGGRPGQADGPAQPRGLRRGGRHRHQRRGLRLGHEGIRAAVQGRAGARRGAGLRRSRRRRERLPRRARAPAGARGARAAGQGRLPRRLPPGPRPGSPQPAARAASSRRRDRAGRARGVGAVLRLGGHVQRGAPGHRRGAGGAQGAQPARDECRADRHRQHRVHHADPDPSGRARARRPGAAHRAGTRPCLRRDPHTCIRV</sequence>
<proteinExistence type="predicted"/>
<feature type="compositionally biased region" description="Pro residues" evidence="1">
    <location>
        <begin position="296"/>
        <end position="306"/>
    </location>
</feature>
<feature type="compositionally biased region" description="Low complexity" evidence="1">
    <location>
        <begin position="57"/>
        <end position="66"/>
    </location>
</feature>
<feature type="region of interest" description="Disordered" evidence="1">
    <location>
        <begin position="17"/>
        <end position="409"/>
    </location>
</feature>
<feature type="compositionally biased region" description="Low complexity" evidence="1">
    <location>
        <begin position="278"/>
        <end position="292"/>
    </location>
</feature>
<feature type="compositionally biased region" description="Low complexity" evidence="1">
    <location>
        <begin position="324"/>
        <end position="341"/>
    </location>
</feature>
<accession>A0A6J4SSJ1</accession>
<dbReference type="EMBL" id="CADCVR010000071">
    <property type="protein sequence ID" value="CAA9504141.1"/>
    <property type="molecule type" value="Genomic_DNA"/>
</dbReference>
<organism evidence="2">
    <name type="scientific">uncultured Solirubrobacteraceae bacterium</name>
    <dbReference type="NCBI Taxonomy" id="1162706"/>
    <lineage>
        <taxon>Bacteria</taxon>
        <taxon>Bacillati</taxon>
        <taxon>Actinomycetota</taxon>
        <taxon>Thermoleophilia</taxon>
        <taxon>Solirubrobacterales</taxon>
        <taxon>Solirubrobacteraceae</taxon>
        <taxon>environmental samples</taxon>
    </lineage>
</organism>
<dbReference type="AlphaFoldDB" id="A0A6J4SSJ1"/>
<gene>
    <name evidence="2" type="ORF">AVDCRST_MAG53-2323</name>
</gene>
<feature type="compositionally biased region" description="Low complexity" evidence="1">
    <location>
        <begin position="247"/>
        <end position="259"/>
    </location>
</feature>
<protein>
    <submittedName>
        <fullName evidence="2">Glycolate dehydrogenase, iron-sulfur subunit GlcF</fullName>
        <ecNumber evidence="2">1.1.99.14</ecNumber>
    </submittedName>
</protein>
<dbReference type="EC" id="1.1.99.14" evidence="2"/>
<feature type="compositionally biased region" description="Low complexity" evidence="1">
    <location>
        <begin position="104"/>
        <end position="153"/>
    </location>
</feature>
<feature type="compositionally biased region" description="Basic residues" evidence="1">
    <location>
        <begin position="225"/>
        <end position="240"/>
    </location>
</feature>
<feature type="compositionally biased region" description="Basic residues" evidence="1">
    <location>
        <begin position="260"/>
        <end position="277"/>
    </location>
</feature>
<feature type="compositionally biased region" description="Low complexity" evidence="1">
    <location>
        <begin position="162"/>
        <end position="177"/>
    </location>
</feature>
<keyword evidence="2" id="KW-0560">Oxidoreductase</keyword>
<evidence type="ECO:0000256" key="1">
    <source>
        <dbReference type="SAM" id="MobiDB-lite"/>
    </source>
</evidence>
<name>A0A6J4SSJ1_9ACTN</name>
<dbReference type="GO" id="GO:0019154">
    <property type="term" value="F:glycolate dehydrogenase activity"/>
    <property type="evidence" value="ECO:0007669"/>
    <property type="project" value="UniProtKB-EC"/>
</dbReference>
<feature type="non-terminal residue" evidence="2">
    <location>
        <position position="1"/>
    </location>
</feature>
<evidence type="ECO:0000313" key="2">
    <source>
        <dbReference type="EMBL" id="CAA9504141.1"/>
    </source>
</evidence>